<evidence type="ECO:0000259" key="1">
    <source>
        <dbReference type="Pfam" id="PF04734"/>
    </source>
</evidence>
<dbReference type="Proteomes" id="UP000322362">
    <property type="component" value="Unassembled WGS sequence"/>
</dbReference>
<dbReference type="InterPro" id="IPR031329">
    <property type="entry name" value="NEUT/ALK_ceramidase_N"/>
</dbReference>
<comment type="caution">
    <text evidence="2">The sequence shown here is derived from an EMBL/GenBank/DDBJ whole genome shotgun (WGS) entry which is preliminary data.</text>
</comment>
<dbReference type="AlphaFoldDB" id="A0A5D4H809"/>
<proteinExistence type="predicted"/>
<reference evidence="2 3" key="1">
    <citation type="submission" date="2019-08" db="EMBL/GenBank/DDBJ databases">
        <title>Phlebobacter frassis gen. nov. sp. nov., a new member of family Sphingobacteriaceae isolated from sand fly rearing media.</title>
        <authorList>
            <person name="Kakumanu M.L."/>
            <person name="Marayati B.F."/>
            <person name="Wada-Katsumata A."/>
            <person name="Wasserberg G."/>
            <person name="Schal C."/>
            <person name="Apperson C.S."/>
            <person name="Ponnusamy L."/>
        </authorList>
    </citation>
    <scope>NUCLEOTIDE SEQUENCE [LARGE SCALE GENOMIC DNA]</scope>
    <source>
        <strain evidence="2 3">SSI9</strain>
    </source>
</reference>
<name>A0A5D4H809_9SPHI</name>
<protein>
    <recommendedName>
        <fullName evidence="1">Neutral/alkaline non-lysosomal ceramidase N-terminal domain-containing protein</fullName>
    </recommendedName>
</protein>
<evidence type="ECO:0000313" key="2">
    <source>
        <dbReference type="EMBL" id="TYR36727.1"/>
    </source>
</evidence>
<feature type="domain" description="Neutral/alkaline non-lysosomal ceramidase N-terminal" evidence="1">
    <location>
        <begin position="25"/>
        <end position="263"/>
    </location>
</feature>
<dbReference type="EMBL" id="VTAV01000004">
    <property type="protein sequence ID" value="TYR36727.1"/>
    <property type="molecule type" value="Genomic_DNA"/>
</dbReference>
<sequence length="451" mass="50013">MICCWLTCLSISGKTRESVAEGKWRVGVATADITPDENIWMAGYAARKEPAQGKMHALWVKAMVMDDSTGYRTIWVSSDILGFPRAMADRIKAELGRVLQVNKGQIVLNSSHTHSGPVLADALQDIYPLQEGQQGKIDRYSDWLEKKVISTVLKAASEMEAVSLQAGTGVTRFQVNRRNNPVATLHTVTELKGPSDHAVSVITAKRRDGTVKTIMFSYACHPTVLDGFEWSGDYPGVAQIELENRYPGAVAMFFQGAAGDQNPLPRRTKPLAIQYGKELAAAVEQVLQDNGMKLLSPVQRSAYREVELFFSKMPTVADLDQMIRKDGDKTYRSRWARRLHRKLTDGEQLETSYPYPVQALTLGGQLVISLAGEAVIEYAIGLKQQFGTETFVLAYSNDVMGYIPSSKVLKEGGYEGNTSQMVYGLPAKWNPTIEKIIYDACQSVVQELYIK</sequence>
<accession>A0A5D4H809</accession>
<organism evidence="2 3">
    <name type="scientific">Sphingobacterium phlebotomi</name>
    <dbReference type="NCBI Taxonomy" id="2605433"/>
    <lineage>
        <taxon>Bacteria</taxon>
        <taxon>Pseudomonadati</taxon>
        <taxon>Bacteroidota</taxon>
        <taxon>Sphingobacteriia</taxon>
        <taxon>Sphingobacteriales</taxon>
        <taxon>Sphingobacteriaceae</taxon>
        <taxon>Sphingobacterium</taxon>
    </lineage>
</organism>
<dbReference type="Pfam" id="PF04734">
    <property type="entry name" value="Ceramidase_alk"/>
    <property type="match status" value="1"/>
</dbReference>
<evidence type="ECO:0000313" key="3">
    <source>
        <dbReference type="Proteomes" id="UP000322362"/>
    </source>
</evidence>
<keyword evidence="3" id="KW-1185">Reference proteome</keyword>
<gene>
    <name evidence="2" type="ORF">FXV77_08930</name>
</gene>